<feature type="region of interest" description="Disordered" evidence="1">
    <location>
        <begin position="1"/>
        <end position="80"/>
    </location>
</feature>
<gene>
    <name evidence="2" type="ORF">Pcinc_031469</name>
</gene>
<evidence type="ECO:0000313" key="2">
    <source>
        <dbReference type="EMBL" id="KAK3862694.1"/>
    </source>
</evidence>
<dbReference type="Proteomes" id="UP001286313">
    <property type="component" value="Unassembled WGS sequence"/>
</dbReference>
<reference evidence="2" key="1">
    <citation type="submission" date="2023-10" db="EMBL/GenBank/DDBJ databases">
        <title>Genome assemblies of two species of porcelain crab, Petrolisthes cinctipes and Petrolisthes manimaculis (Anomura: Porcellanidae).</title>
        <authorList>
            <person name="Angst P."/>
        </authorList>
    </citation>
    <scope>NUCLEOTIDE SEQUENCE</scope>
    <source>
        <strain evidence="2">PB745_01</strain>
        <tissue evidence="2">Gill</tissue>
    </source>
</reference>
<organism evidence="2 3">
    <name type="scientific">Petrolisthes cinctipes</name>
    <name type="common">Flat porcelain crab</name>
    <dbReference type="NCBI Taxonomy" id="88211"/>
    <lineage>
        <taxon>Eukaryota</taxon>
        <taxon>Metazoa</taxon>
        <taxon>Ecdysozoa</taxon>
        <taxon>Arthropoda</taxon>
        <taxon>Crustacea</taxon>
        <taxon>Multicrustacea</taxon>
        <taxon>Malacostraca</taxon>
        <taxon>Eumalacostraca</taxon>
        <taxon>Eucarida</taxon>
        <taxon>Decapoda</taxon>
        <taxon>Pleocyemata</taxon>
        <taxon>Anomura</taxon>
        <taxon>Galatheoidea</taxon>
        <taxon>Porcellanidae</taxon>
        <taxon>Petrolisthes</taxon>
    </lineage>
</organism>
<evidence type="ECO:0000256" key="1">
    <source>
        <dbReference type="SAM" id="MobiDB-lite"/>
    </source>
</evidence>
<feature type="compositionally biased region" description="Acidic residues" evidence="1">
    <location>
        <begin position="9"/>
        <end position="30"/>
    </location>
</feature>
<dbReference type="EMBL" id="JAWQEG010004177">
    <property type="protein sequence ID" value="KAK3862694.1"/>
    <property type="molecule type" value="Genomic_DNA"/>
</dbReference>
<keyword evidence="3" id="KW-1185">Reference proteome</keyword>
<name>A0AAE1EW34_PETCI</name>
<sequence>MVEDGRENEGEERENEGEEREDEESQEADVEDGRKMKVRRGTAKLPIKLSTRAEVLDGQTDEDTKQHQGGPSHTPSPTER</sequence>
<feature type="compositionally biased region" description="Polar residues" evidence="1">
    <location>
        <begin position="67"/>
        <end position="80"/>
    </location>
</feature>
<dbReference type="AlphaFoldDB" id="A0AAE1EW34"/>
<accession>A0AAE1EW34</accession>
<protein>
    <submittedName>
        <fullName evidence="2">Uncharacterized protein</fullName>
    </submittedName>
</protein>
<evidence type="ECO:0000313" key="3">
    <source>
        <dbReference type="Proteomes" id="UP001286313"/>
    </source>
</evidence>
<comment type="caution">
    <text evidence="2">The sequence shown here is derived from an EMBL/GenBank/DDBJ whole genome shotgun (WGS) entry which is preliminary data.</text>
</comment>
<proteinExistence type="predicted"/>